<keyword evidence="20" id="KW-0325">Glycoprotein</keyword>
<evidence type="ECO:0000256" key="3">
    <source>
        <dbReference type="ARBA" id="ARBA00009214"/>
    </source>
</evidence>
<dbReference type="SMART" id="SM00457">
    <property type="entry name" value="MACPF"/>
    <property type="match status" value="1"/>
</dbReference>
<organism evidence="27 28">
    <name type="scientific">Gekko japonicus</name>
    <name type="common">Schlegel's Japanese gecko</name>
    <dbReference type="NCBI Taxonomy" id="146911"/>
    <lineage>
        <taxon>Eukaryota</taxon>
        <taxon>Metazoa</taxon>
        <taxon>Chordata</taxon>
        <taxon>Craniata</taxon>
        <taxon>Vertebrata</taxon>
        <taxon>Euteleostomi</taxon>
        <taxon>Lepidosauria</taxon>
        <taxon>Squamata</taxon>
        <taxon>Bifurcata</taxon>
        <taxon>Gekkota</taxon>
        <taxon>Gekkonidae</taxon>
        <taxon>Gekkoninae</taxon>
        <taxon>Gekko</taxon>
    </lineage>
</organism>
<dbReference type="GeneID" id="107118034"/>
<dbReference type="PROSITE" id="PS50068">
    <property type="entry name" value="LDLRA_2"/>
    <property type="match status" value="1"/>
</dbReference>
<evidence type="ECO:0000256" key="24">
    <source>
        <dbReference type="ARBA" id="ARBA00093472"/>
    </source>
</evidence>
<keyword evidence="19" id="KW-0179">Complement alternate pathway</keyword>
<feature type="disulfide bond" evidence="25">
    <location>
        <begin position="127"/>
        <end position="145"/>
    </location>
</feature>
<evidence type="ECO:0000256" key="17">
    <source>
        <dbReference type="ARBA" id="ARBA00023136"/>
    </source>
</evidence>
<dbReference type="InterPro" id="IPR036383">
    <property type="entry name" value="TSP1_rpt_sf"/>
</dbReference>
<evidence type="ECO:0000259" key="26">
    <source>
        <dbReference type="PROSITE" id="PS51412"/>
    </source>
</evidence>
<evidence type="ECO:0000256" key="2">
    <source>
        <dbReference type="ARBA" id="ARBA00004613"/>
    </source>
</evidence>
<protein>
    <recommendedName>
        <fullName evidence="4">Complement component C8 beta chain</fullName>
    </recommendedName>
    <alternativeName>
        <fullName evidence="22">Complement component 8 subunit beta</fullName>
    </alternativeName>
</protein>
<dbReference type="SUPFAM" id="SSF82895">
    <property type="entry name" value="TSP-1 type 1 repeat"/>
    <property type="match status" value="2"/>
</dbReference>
<evidence type="ECO:0000256" key="1">
    <source>
        <dbReference type="ARBA" id="ARBA00004276"/>
    </source>
</evidence>
<dbReference type="PROSITE" id="PS00279">
    <property type="entry name" value="MACPF_1"/>
    <property type="match status" value="1"/>
</dbReference>
<keyword evidence="9" id="KW-0399">Innate immunity</keyword>
<dbReference type="PRINTS" id="PR01705">
    <property type="entry name" value="TSP1REPEAT"/>
</dbReference>
<evidence type="ECO:0000256" key="9">
    <source>
        <dbReference type="ARBA" id="ARBA00022588"/>
    </source>
</evidence>
<proteinExistence type="inferred from homology"/>
<comment type="similarity">
    <text evidence="3">Belongs to the complement C6/C7/C8/C9 family.</text>
</comment>
<dbReference type="InterPro" id="IPR020863">
    <property type="entry name" value="MACPF_CS"/>
</dbReference>
<evidence type="ECO:0000256" key="14">
    <source>
        <dbReference type="ARBA" id="ARBA00022859"/>
    </source>
</evidence>
<feature type="disulfide bond" evidence="25">
    <location>
        <begin position="139"/>
        <end position="154"/>
    </location>
</feature>
<dbReference type="PROSITE" id="PS50092">
    <property type="entry name" value="TSP1"/>
    <property type="match status" value="2"/>
</dbReference>
<evidence type="ECO:0000313" key="28">
    <source>
        <dbReference type="RefSeq" id="XP_015275747.1"/>
    </source>
</evidence>
<dbReference type="Pfam" id="PF00057">
    <property type="entry name" value="Ldl_recept_a"/>
    <property type="match status" value="1"/>
</dbReference>
<feature type="domain" description="MACPF" evidence="26">
    <location>
        <begin position="157"/>
        <end position="503"/>
    </location>
</feature>
<comment type="caution">
    <text evidence="25">Lacks conserved residue(s) required for the propagation of feature annotation.</text>
</comment>
<dbReference type="PROSITE" id="PS51412">
    <property type="entry name" value="MACPF_2"/>
    <property type="match status" value="1"/>
</dbReference>
<keyword evidence="17" id="KW-0472">Membrane</keyword>
<dbReference type="Proteomes" id="UP000694871">
    <property type="component" value="Unplaced"/>
</dbReference>
<evidence type="ECO:0000313" key="27">
    <source>
        <dbReference type="Proteomes" id="UP000694871"/>
    </source>
</evidence>
<dbReference type="InterPro" id="IPR020864">
    <property type="entry name" value="MACPF"/>
</dbReference>
<keyword evidence="5" id="KW-1134">Transmembrane beta strand</keyword>
<evidence type="ECO:0000256" key="23">
    <source>
        <dbReference type="ARBA" id="ARBA00093292"/>
    </source>
</evidence>
<dbReference type="SMART" id="SM00192">
    <property type="entry name" value="LDLa"/>
    <property type="match status" value="1"/>
</dbReference>
<dbReference type="InterPro" id="IPR048831">
    <property type="entry name" value="C8A_B_C6_EGF-like"/>
</dbReference>
<keyword evidence="10" id="KW-0812">Transmembrane</keyword>
<evidence type="ECO:0000256" key="25">
    <source>
        <dbReference type="PROSITE-ProRule" id="PRU00124"/>
    </source>
</evidence>
<evidence type="ECO:0000256" key="20">
    <source>
        <dbReference type="ARBA" id="ARBA00023180"/>
    </source>
</evidence>
<evidence type="ECO:0000256" key="7">
    <source>
        <dbReference type="ARBA" id="ARBA00022536"/>
    </source>
</evidence>
<evidence type="ECO:0000256" key="22">
    <source>
        <dbReference type="ARBA" id="ARBA00031383"/>
    </source>
</evidence>
<evidence type="ECO:0000256" key="18">
    <source>
        <dbReference type="ARBA" id="ARBA00023157"/>
    </source>
</evidence>
<keyword evidence="8" id="KW-1052">Target cell membrane</keyword>
<keyword evidence="16" id="KW-0473">Membrane attack complex</keyword>
<evidence type="ECO:0000256" key="16">
    <source>
        <dbReference type="ARBA" id="ARBA00023058"/>
    </source>
</evidence>
<keyword evidence="18 25" id="KW-1015">Disulfide bond</keyword>
<evidence type="ECO:0000256" key="5">
    <source>
        <dbReference type="ARBA" id="ARBA00022452"/>
    </source>
</evidence>
<dbReference type="PRINTS" id="PR00764">
    <property type="entry name" value="COMPLEMENTC9"/>
</dbReference>
<keyword evidence="6" id="KW-0964">Secreted</keyword>
<reference evidence="28" key="1">
    <citation type="submission" date="2025-08" db="UniProtKB">
        <authorList>
            <consortium name="RefSeq"/>
        </authorList>
    </citation>
    <scope>IDENTIFICATION</scope>
</reference>
<keyword evidence="11" id="KW-0732">Signal</keyword>
<sequence length="589" mass="66725">MTVASISFLLCLLRIFLIYAVLGFLNLHCSSGEKEFSFHLNDADVNVTRSRWRRSPNNPPQPIDCNVSSWSSWSICDPCQKKKYRFARVERPSQFGGDPCDYTDKETEDCVPDGPCRNMVRCEGFLCGTGRCVNERLRCDGEDGCGDYSDEKNCKKVSNACDQDTEQYWGIQMLASGLNIFTNNLEGLVLDHSYYGLSCYLQYIGDTRFRKPYNVHSYSAETKGTFGFTLTEHESYSSFEENVSGKRATQKDFKLYIPIPLILDFGFSHDDFRYRRFIQLTKRFSSTSSKFIHGHSELEVAKYRLKTRDLMLHYEFFQRLLRLPLEYSYGEYRELYRDYGTHYITEATLGGIYDYTLIMNGEELQKAGFSLDDVKLCTRMGFRADVSIRRISLTAVVSSGGCDIILKEIGDSKAKKRFVEDFVAVVRGGASEHVTGLASKNLPTSEVMREWGEAVQYNPEIIRMKVEPLYELVTATSFANVNTLKQNMRRALEEFQQETSSCRCAPCQGNGTPILKGTRCDCLCPIGHQGVACEITQRTDVAVDGNWSCWSSWSACSGGERRRSRECNNPSAQNGGEPCSGLNAETVNC</sequence>
<keyword evidence="14" id="KW-0391">Immunity</keyword>
<dbReference type="InterPro" id="IPR001862">
    <property type="entry name" value="MAC_perforin"/>
</dbReference>
<accession>A0ABM1KPW0</accession>
<dbReference type="PANTHER" id="PTHR45742:SF5">
    <property type="entry name" value="COMPLEMENT COMPONENT C8 BETA CHAIN"/>
    <property type="match status" value="1"/>
</dbReference>
<dbReference type="PANTHER" id="PTHR45742">
    <property type="entry name" value="COMPLEMENT COMPONENT C6"/>
    <property type="match status" value="1"/>
</dbReference>
<keyword evidence="27" id="KW-1185">Reference proteome</keyword>
<dbReference type="Pfam" id="PF01823">
    <property type="entry name" value="MACPF"/>
    <property type="match status" value="1"/>
</dbReference>
<evidence type="ECO:0000256" key="12">
    <source>
        <dbReference type="ARBA" id="ARBA00022737"/>
    </source>
</evidence>
<comment type="subunit">
    <text evidence="24">Heterotrimer of 3 chains: alpha (C8A), beta (C8B) and gamma (C8G); the alpha and gamma chains are disulfide bonded. Component of the membrane attack complex (MAC), composed of complement C5b, C6, C7, C8A, C8B, C8G and multiple copies of the pore-forming subunit C9.</text>
</comment>
<dbReference type="CDD" id="cd00112">
    <property type="entry name" value="LDLa"/>
    <property type="match status" value="1"/>
</dbReference>
<comment type="subcellular location">
    <subcellularLocation>
        <location evidence="2">Secreted</location>
    </subcellularLocation>
    <subcellularLocation>
        <location evidence="1">Target cell membrane</location>
        <topology evidence="1">Multi-pass membrane protein</topology>
    </subcellularLocation>
</comment>
<name>A0ABM1KPW0_GEKJA</name>
<dbReference type="Pfam" id="PF21195">
    <property type="entry name" value="EGF_C8A_B_C6"/>
    <property type="match status" value="1"/>
</dbReference>
<gene>
    <name evidence="28" type="primary">C8B</name>
</gene>
<evidence type="ECO:0000256" key="15">
    <source>
        <dbReference type="ARBA" id="ARBA00022875"/>
    </source>
</evidence>
<evidence type="ECO:0000256" key="19">
    <source>
        <dbReference type="ARBA" id="ARBA00023162"/>
    </source>
</evidence>
<evidence type="ECO:0000256" key="21">
    <source>
        <dbReference type="ARBA" id="ARBA00023298"/>
    </source>
</evidence>
<evidence type="ECO:0000256" key="11">
    <source>
        <dbReference type="ARBA" id="ARBA00022729"/>
    </source>
</evidence>
<keyword evidence="13" id="KW-0204">Cytolysis</keyword>
<dbReference type="SUPFAM" id="SSF57424">
    <property type="entry name" value="LDL receptor-like module"/>
    <property type="match status" value="1"/>
</dbReference>
<dbReference type="SMART" id="SM00209">
    <property type="entry name" value="TSP1"/>
    <property type="match status" value="2"/>
</dbReference>
<evidence type="ECO:0000256" key="4">
    <source>
        <dbReference type="ARBA" id="ARBA00013949"/>
    </source>
</evidence>
<dbReference type="Gene3D" id="2.20.100.10">
    <property type="entry name" value="Thrombospondin type-1 (TSP1) repeat"/>
    <property type="match status" value="2"/>
</dbReference>
<dbReference type="InterPro" id="IPR036055">
    <property type="entry name" value="LDL_receptor-like_sf"/>
</dbReference>
<dbReference type="InterPro" id="IPR002172">
    <property type="entry name" value="LDrepeatLR_classA_rpt"/>
</dbReference>
<dbReference type="InterPro" id="IPR000884">
    <property type="entry name" value="TSP1_rpt"/>
</dbReference>
<keyword evidence="12" id="KW-0677">Repeat</keyword>
<evidence type="ECO:0000256" key="13">
    <source>
        <dbReference type="ARBA" id="ARBA00022852"/>
    </source>
</evidence>
<comment type="function">
    <text evidence="23">Component of the membrane attack complex (MAC), a multiprotein complex activated by the complement cascade, which inserts into a target cell membrane and forms a pore, leading to target cell membrane rupture and cell lysis. The MAC is initiated by proteolytic cleavage of C5 into complement C5b in response to the classical, alternative, lectin and GZMK complement pathways. The complement pathways consist in a cascade of proteins that leads to phagocytosis and breakdown of pathogens and signaling that strengthens the adaptive immune system. C8B, together with C8A and C8G, inserts into the target membrane, but does not form pores by itself. During MAC assembly, associates with C5b, C6 and C7 to form the C5b8 intermediate complex that inserts into the target membrane and traverses the bilayer increasing membrane rigidity.</text>
</comment>
<evidence type="ECO:0000256" key="8">
    <source>
        <dbReference type="ARBA" id="ARBA00022537"/>
    </source>
</evidence>
<dbReference type="Gene3D" id="4.10.400.10">
    <property type="entry name" value="Low-density Lipoprotein Receptor"/>
    <property type="match status" value="1"/>
</dbReference>
<evidence type="ECO:0000256" key="10">
    <source>
        <dbReference type="ARBA" id="ARBA00022692"/>
    </source>
</evidence>
<keyword evidence="15" id="KW-0180">Complement pathway</keyword>
<keyword evidence="21" id="KW-1053">Target membrane</keyword>
<evidence type="ECO:0000256" key="6">
    <source>
        <dbReference type="ARBA" id="ARBA00022525"/>
    </source>
</evidence>
<keyword evidence="7" id="KW-0245">EGF-like domain</keyword>
<dbReference type="RefSeq" id="XP_015275747.1">
    <property type="nucleotide sequence ID" value="XM_015420261.1"/>
</dbReference>